<dbReference type="RefSeq" id="WP_131018466.1">
    <property type="nucleotide sequence ID" value="NZ_SIRE01000039.1"/>
</dbReference>
<accession>A0A4Q9DFD0</accession>
<dbReference type="PANTHER" id="PTHR35276">
    <property type="entry name" value="S-ADENOSYL-L-METHIONINE-DEPENDENT METHYLTRANSFERASES SUPERFAMILY PROTEIN"/>
    <property type="match status" value="1"/>
</dbReference>
<evidence type="ECO:0000313" key="1">
    <source>
        <dbReference type="EMBL" id="TBL69316.1"/>
    </source>
</evidence>
<dbReference type="GO" id="GO:0008168">
    <property type="term" value="F:methyltransferase activity"/>
    <property type="evidence" value="ECO:0007669"/>
    <property type="project" value="UniProtKB-KW"/>
</dbReference>
<sequence>MGFVSILSFTHQCIAARVQPGDTVIDATAGNGNDTLFLAKLVGPRGNVYGFDVQEQAIAKTKERLSKELSQTEHIRLFLRSHDEMAEVLPAGSQDQVAAIMFNLGYLPGYDHALITRTDTTVRALDAALLLLRKSGIVTVVVYPGHEGGREEAEAVRDWCGKLPQELYQVLQYQLINQKNNPPYLLAIEKK</sequence>
<dbReference type="Pfam" id="PF06962">
    <property type="entry name" value="rRNA_methylase"/>
    <property type="match status" value="1"/>
</dbReference>
<dbReference type="Gene3D" id="3.40.50.150">
    <property type="entry name" value="Vaccinia Virus protein VP39"/>
    <property type="match status" value="1"/>
</dbReference>
<reference evidence="1 2" key="1">
    <citation type="submission" date="2019-02" db="EMBL/GenBank/DDBJ databases">
        <title>Paenibacillus sp. nov., isolated from surface-sterilized tissue of Thalictrum simplex L.</title>
        <authorList>
            <person name="Tuo L."/>
        </authorList>
    </citation>
    <scope>NUCLEOTIDE SEQUENCE [LARGE SCALE GENOMIC DNA]</scope>
    <source>
        <strain evidence="1 2">N2SHLJ1</strain>
    </source>
</reference>
<gene>
    <name evidence="1" type="ORF">EYB31_36255</name>
</gene>
<name>A0A4Q9DFD0_9BACL</name>
<keyword evidence="2" id="KW-1185">Reference proteome</keyword>
<protein>
    <submittedName>
        <fullName evidence="1">Methyltransferase domain-containing protein</fullName>
    </submittedName>
</protein>
<dbReference type="AlphaFoldDB" id="A0A4Q9DFD0"/>
<dbReference type="OrthoDB" id="9792989at2"/>
<evidence type="ECO:0000313" key="2">
    <source>
        <dbReference type="Proteomes" id="UP000293142"/>
    </source>
</evidence>
<proteinExistence type="predicted"/>
<keyword evidence="1" id="KW-0808">Transferase</keyword>
<keyword evidence="1" id="KW-0489">Methyltransferase</keyword>
<organism evidence="1 2">
    <name type="scientific">Paenibacillus thalictri</name>
    <dbReference type="NCBI Taxonomy" id="2527873"/>
    <lineage>
        <taxon>Bacteria</taxon>
        <taxon>Bacillati</taxon>
        <taxon>Bacillota</taxon>
        <taxon>Bacilli</taxon>
        <taxon>Bacillales</taxon>
        <taxon>Paenibacillaceae</taxon>
        <taxon>Paenibacillus</taxon>
    </lineage>
</organism>
<dbReference type="SUPFAM" id="SSF53335">
    <property type="entry name" value="S-adenosyl-L-methionine-dependent methyltransferases"/>
    <property type="match status" value="1"/>
</dbReference>
<dbReference type="PANTHER" id="PTHR35276:SF1">
    <property type="entry name" value="TRNA (MNM(5)S(2)U34)-METHYLTRANSFERASE, CHLOROPLASTIC"/>
    <property type="match status" value="1"/>
</dbReference>
<dbReference type="GO" id="GO:0032259">
    <property type="term" value="P:methylation"/>
    <property type="evidence" value="ECO:0007669"/>
    <property type="project" value="UniProtKB-KW"/>
</dbReference>
<dbReference type="EMBL" id="SIRE01000039">
    <property type="protein sequence ID" value="TBL69316.1"/>
    <property type="molecule type" value="Genomic_DNA"/>
</dbReference>
<comment type="caution">
    <text evidence="1">The sequence shown here is derived from an EMBL/GenBank/DDBJ whole genome shotgun (WGS) entry which is preliminary data.</text>
</comment>
<dbReference type="Proteomes" id="UP000293142">
    <property type="component" value="Unassembled WGS sequence"/>
</dbReference>
<dbReference type="InterPro" id="IPR029063">
    <property type="entry name" value="SAM-dependent_MTases_sf"/>
</dbReference>
<dbReference type="InterPro" id="IPR010719">
    <property type="entry name" value="MnmM_MeTrfase"/>
</dbReference>